<dbReference type="PANTHER" id="PTHR36435:SF1">
    <property type="entry name" value="CAAX AMINO TERMINAL PROTEASE FAMILY PROTEIN"/>
    <property type="match status" value="1"/>
</dbReference>
<feature type="transmembrane region" description="Helical" evidence="1">
    <location>
        <begin position="101"/>
        <end position="120"/>
    </location>
</feature>
<keyword evidence="3" id="KW-0378">Hydrolase</keyword>
<sequence length="243" mass="26329">MSTTQSTRKNRGTVSSRLGVAVIITVTVWIYLEFVAILLGHSPRAGPVLLGEFPVVRDVSAQLLRGFLAVGLTLLAVRIFDISSPLEWMGVRRPKNWEWAYILLGVVVSFIWLLGSLVLIQNVLGLERTMLLTLPERVRIVRVVTLLVLVGPAEEVIFHGIIQRSLEDVIGLWPAIAAGGILFGMSHADPAALALGDLLFYMAQGGFGMIAGWIYAKTDNIVVPALVHGIFVSLTTALPLLAG</sequence>
<evidence type="ECO:0000259" key="2">
    <source>
        <dbReference type="Pfam" id="PF02517"/>
    </source>
</evidence>
<keyword evidence="1" id="KW-1133">Transmembrane helix</keyword>
<keyword evidence="1" id="KW-0812">Transmembrane</keyword>
<evidence type="ECO:0000313" key="4">
    <source>
        <dbReference type="Proteomes" id="UP001248536"/>
    </source>
</evidence>
<gene>
    <name evidence="3" type="ORF">NC662_19140</name>
</gene>
<keyword evidence="3" id="KW-0645">Protease</keyword>
<feature type="transmembrane region" description="Helical" evidence="1">
    <location>
        <begin position="59"/>
        <end position="80"/>
    </location>
</feature>
<dbReference type="InterPro" id="IPR052710">
    <property type="entry name" value="CAAX_protease"/>
</dbReference>
<feature type="domain" description="CAAX prenyl protease 2/Lysostaphin resistance protein A-like" evidence="2">
    <location>
        <begin position="140"/>
        <end position="231"/>
    </location>
</feature>
<feature type="transmembrane region" description="Helical" evidence="1">
    <location>
        <begin position="169"/>
        <end position="186"/>
    </location>
</feature>
<feature type="transmembrane region" description="Helical" evidence="1">
    <location>
        <begin position="18"/>
        <end position="39"/>
    </location>
</feature>
<evidence type="ECO:0000313" key="3">
    <source>
        <dbReference type="EMBL" id="MDS0255823.1"/>
    </source>
</evidence>
<keyword evidence="3" id="KW-0482">Metalloprotease</keyword>
<accession>A0ABU2F5F3</accession>
<feature type="transmembrane region" description="Helical" evidence="1">
    <location>
        <begin position="223"/>
        <end position="242"/>
    </location>
</feature>
<dbReference type="Pfam" id="PF02517">
    <property type="entry name" value="Rce1-like"/>
    <property type="match status" value="1"/>
</dbReference>
<dbReference type="InterPro" id="IPR003675">
    <property type="entry name" value="Rce1/LyrA-like_dom"/>
</dbReference>
<dbReference type="Proteomes" id="UP001248536">
    <property type="component" value="Unassembled WGS sequence"/>
</dbReference>
<feature type="transmembrane region" description="Helical" evidence="1">
    <location>
        <begin position="198"/>
        <end position="216"/>
    </location>
</feature>
<organism evidence="3 4">
    <name type="scientific">Haloarcula argentinensis</name>
    <dbReference type="NCBI Taxonomy" id="43776"/>
    <lineage>
        <taxon>Archaea</taxon>
        <taxon>Methanobacteriati</taxon>
        <taxon>Methanobacteriota</taxon>
        <taxon>Stenosarchaea group</taxon>
        <taxon>Halobacteria</taxon>
        <taxon>Halobacteriales</taxon>
        <taxon>Haloarculaceae</taxon>
        <taxon>Haloarcula</taxon>
    </lineage>
</organism>
<keyword evidence="4" id="KW-1185">Reference proteome</keyword>
<name>A0ABU2F5F3_HALAR</name>
<comment type="caution">
    <text evidence="3">The sequence shown here is derived from an EMBL/GenBank/DDBJ whole genome shotgun (WGS) entry which is preliminary data.</text>
</comment>
<dbReference type="EMBL" id="JAMQCP010000005">
    <property type="protein sequence ID" value="MDS0255823.1"/>
    <property type="molecule type" value="Genomic_DNA"/>
</dbReference>
<keyword evidence="1" id="KW-0472">Membrane</keyword>
<evidence type="ECO:0000256" key="1">
    <source>
        <dbReference type="SAM" id="Phobius"/>
    </source>
</evidence>
<protein>
    <submittedName>
        <fullName evidence="3">CPBP family intramembrane metalloprotease</fullName>
    </submittedName>
</protein>
<dbReference type="PANTHER" id="PTHR36435">
    <property type="entry name" value="SLR1288 PROTEIN"/>
    <property type="match status" value="1"/>
</dbReference>
<reference evidence="3 4" key="1">
    <citation type="submission" date="2022-06" db="EMBL/GenBank/DDBJ databases">
        <title>Haloarcula sp. a new haloarchaeum isolate from saline soil.</title>
        <authorList>
            <person name="Strakova D."/>
            <person name="Galisteo C."/>
            <person name="Sanchez-Porro C."/>
            <person name="Ventosa A."/>
        </authorList>
    </citation>
    <scope>NUCLEOTIDE SEQUENCE [LARGE SCALE GENOMIC DNA]</scope>
    <source>
        <strain evidence="3 4">JCM 15760</strain>
    </source>
</reference>
<proteinExistence type="predicted"/>
<dbReference type="RefSeq" id="WP_049943766.1">
    <property type="nucleotide sequence ID" value="NZ_BAABDY010000005.1"/>
</dbReference>
<feature type="transmembrane region" description="Helical" evidence="1">
    <location>
        <begin position="140"/>
        <end position="162"/>
    </location>
</feature>
<dbReference type="GO" id="GO:0008237">
    <property type="term" value="F:metallopeptidase activity"/>
    <property type="evidence" value="ECO:0007669"/>
    <property type="project" value="UniProtKB-KW"/>
</dbReference>